<evidence type="ECO:0000256" key="3">
    <source>
        <dbReference type="RuleBase" id="RU000363"/>
    </source>
</evidence>
<dbReference type="EMBL" id="VWSH01000004">
    <property type="protein sequence ID" value="KAA5532412.1"/>
    <property type="molecule type" value="Genomic_DNA"/>
</dbReference>
<dbReference type="PANTHER" id="PTHR44196">
    <property type="entry name" value="DEHYDROGENASE/REDUCTASE SDR FAMILY MEMBER 7B"/>
    <property type="match status" value="1"/>
</dbReference>
<evidence type="ECO:0000256" key="1">
    <source>
        <dbReference type="ARBA" id="ARBA00006484"/>
    </source>
</evidence>
<dbReference type="InterPro" id="IPR020904">
    <property type="entry name" value="Sc_DH/Rdtase_CS"/>
</dbReference>
<dbReference type="RefSeq" id="WP_150033915.1">
    <property type="nucleotide sequence ID" value="NZ_VWSH01000004.1"/>
</dbReference>
<dbReference type="NCBIfam" id="NF004825">
    <property type="entry name" value="PRK06181.1"/>
    <property type="match status" value="1"/>
</dbReference>
<evidence type="ECO:0000256" key="2">
    <source>
        <dbReference type="ARBA" id="ARBA00023002"/>
    </source>
</evidence>
<dbReference type="PANTHER" id="PTHR44196:SF1">
    <property type="entry name" value="DEHYDROGENASE_REDUCTASE SDR FAMILY MEMBER 7B"/>
    <property type="match status" value="1"/>
</dbReference>
<dbReference type="PRINTS" id="PR00081">
    <property type="entry name" value="GDHRDH"/>
</dbReference>
<comment type="similarity">
    <text evidence="1 3">Belongs to the short-chain dehydrogenases/reductases (SDR) family.</text>
</comment>
<dbReference type="Pfam" id="PF00106">
    <property type="entry name" value="adh_short"/>
    <property type="match status" value="1"/>
</dbReference>
<dbReference type="Proteomes" id="UP000323632">
    <property type="component" value="Unassembled WGS sequence"/>
</dbReference>
<dbReference type="SUPFAM" id="SSF51735">
    <property type="entry name" value="NAD(P)-binding Rossmann-fold domains"/>
    <property type="match status" value="1"/>
</dbReference>
<dbReference type="AlphaFoldDB" id="A0A5M6CET2"/>
<dbReference type="GO" id="GO:0016491">
    <property type="term" value="F:oxidoreductase activity"/>
    <property type="evidence" value="ECO:0007669"/>
    <property type="project" value="UniProtKB-KW"/>
</dbReference>
<dbReference type="GO" id="GO:0016020">
    <property type="term" value="C:membrane"/>
    <property type="evidence" value="ECO:0007669"/>
    <property type="project" value="TreeGrafter"/>
</dbReference>
<evidence type="ECO:0000313" key="5">
    <source>
        <dbReference type="Proteomes" id="UP000323632"/>
    </source>
</evidence>
<protein>
    <submittedName>
        <fullName evidence="4">SDR family oxidoreductase</fullName>
    </submittedName>
</protein>
<evidence type="ECO:0000313" key="4">
    <source>
        <dbReference type="EMBL" id="KAA5532412.1"/>
    </source>
</evidence>
<comment type="caution">
    <text evidence="4">The sequence shown here is derived from an EMBL/GenBank/DDBJ whole genome shotgun (WGS) entry which is preliminary data.</text>
</comment>
<dbReference type="InterPro" id="IPR036291">
    <property type="entry name" value="NAD(P)-bd_dom_sf"/>
</dbReference>
<sequence>MKSYLKDKIIVITGASSGIGKALAYIGISSGAKVAVCARNIDKLQDAFSDTETKSLLLYKADVAEEKDCESFVQAVMKEWGSIDILINNAGMSMRAMFDELDIKVLKELMDVNFWGMVYMTKFALPFIKKSKGTIAGISSIAGYRGLPARTGYSSSKFAMQGFLESLRTELLHTGVNVMWASPGFTASNIRNVALGANGNAQKETPLAEDKLMSAETCAGIIYDGIQQRKRTLVMTTQGKATVFLNKLFPGFMDKMVFNHFAKEAGSPLKKGN</sequence>
<dbReference type="PROSITE" id="PS00061">
    <property type="entry name" value="ADH_SHORT"/>
    <property type="match status" value="1"/>
</dbReference>
<accession>A0A5M6CET2</accession>
<organism evidence="4 5">
    <name type="scientific">Taibaiella lutea</name>
    <dbReference type="NCBI Taxonomy" id="2608001"/>
    <lineage>
        <taxon>Bacteria</taxon>
        <taxon>Pseudomonadati</taxon>
        <taxon>Bacteroidota</taxon>
        <taxon>Chitinophagia</taxon>
        <taxon>Chitinophagales</taxon>
        <taxon>Chitinophagaceae</taxon>
        <taxon>Taibaiella</taxon>
    </lineage>
</organism>
<keyword evidence="5" id="KW-1185">Reference proteome</keyword>
<name>A0A5M6CET2_9BACT</name>
<dbReference type="Gene3D" id="3.40.50.720">
    <property type="entry name" value="NAD(P)-binding Rossmann-like Domain"/>
    <property type="match status" value="1"/>
</dbReference>
<keyword evidence="2" id="KW-0560">Oxidoreductase</keyword>
<gene>
    <name evidence="4" type="ORF">F0919_16620</name>
</gene>
<reference evidence="4 5" key="1">
    <citation type="submission" date="2019-09" db="EMBL/GenBank/DDBJ databases">
        <title>Genome sequence and assembly of Taibaiella sp.</title>
        <authorList>
            <person name="Chhetri G."/>
        </authorList>
    </citation>
    <scope>NUCLEOTIDE SEQUENCE [LARGE SCALE GENOMIC DNA]</scope>
    <source>
        <strain evidence="4 5">KVB11</strain>
    </source>
</reference>
<dbReference type="InterPro" id="IPR002347">
    <property type="entry name" value="SDR_fam"/>
</dbReference>
<dbReference type="PRINTS" id="PR00080">
    <property type="entry name" value="SDRFAMILY"/>
</dbReference>
<proteinExistence type="inferred from homology"/>